<dbReference type="HAMAP" id="MF_00154">
    <property type="entry name" value="CyoE_CtaB"/>
    <property type="match status" value="1"/>
</dbReference>
<dbReference type="EC" id="2.5.1.141" evidence="3 14"/>
<feature type="transmembrane region" description="Helical" evidence="14">
    <location>
        <begin position="181"/>
        <end position="204"/>
    </location>
</feature>
<dbReference type="Gene3D" id="1.10.357.140">
    <property type="entry name" value="UbiA prenyltransferase"/>
    <property type="match status" value="1"/>
</dbReference>
<keyword evidence="9 14" id="KW-0472">Membrane</keyword>
<evidence type="ECO:0000256" key="12">
    <source>
        <dbReference type="ARBA" id="ARBA00042475"/>
    </source>
</evidence>
<feature type="transmembrane region" description="Helical" evidence="14">
    <location>
        <begin position="131"/>
        <end position="149"/>
    </location>
</feature>
<dbReference type="GO" id="GO:0005886">
    <property type="term" value="C:plasma membrane"/>
    <property type="evidence" value="ECO:0007669"/>
    <property type="project" value="UniProtKB-SubCell"/>
</dbReference>
<protein>
    <recommendedName>
        <fullName evidence="11 14">Protoheme IX farnesyltransferase</fullName>
        <ecNumber evidence="3 14">2.5.1.141</ecNumber>
    </recommendedName>
    <alternativeName>
        <fullName evidence="12 14">Heme B farnesyltransferase</fullName>
    </alternativeName>
    <alternativeName>
        <fullName evidence="10 14">Heme O synthase</fullName>
    </alternativeName>
</protein>
<dbReference type="GO" id="GO:0008495">
    <property type="term" value="F:protoheme IX farnesyltransferase activity"/>
    <property type="evidence" value="ECO:0007669"/>
    <property type="project" value="UniProtKB-UniRule"/>
</dbReference>
<feature type="transmembrane region" description="Helical" evidence="14">
    <location>
        <begin position="60"/>
        <end position="81"/>
    </location>
</feature>
<comment type="similarity">
    <text evidence="14">Belongs to the UbiA prenyltransferase family. Protoheme IX farnesyltransferase subfamily.</text>
</comment>
<keyword evidence="4 14" id="KW-1003">Cell membrane</keyword>
<dbReference type="InterPro" id="IPR000537">
    <property type="entry name" value="UbiA_prenyltransferase"/>
</dbReference>
<dbReference type="InterPro" id="IPR006369">
    <property type="entry name" value="Protohaem_IX_farnesylTrfase"/>
</dbReference>
<keyword evidence="5 14" id="KW-0808">Transferase</keyword>
<dbReference type="PANTHER" id="PTHR43448">
    <property type="entry name" value="PROTOHEME IX FARNESYLTRANSFERASE, MITOCHONDRIAL"/>
    <property type="match status" value="1"/>
</dbReference>
<evidence type="ECO:0000256" key="1">
    <source>
        <dbReference type="ARBA" id="ARBA00004651"/>
    </source>
</evidence>
<feature type="transmembrane region" description="Helical" evidence="14">
    <location>
        <begin position="35"/>
        <end position="54"/>
    </location>
</feature>
<evidence type="ECO:0000256" key="13">
    <source>
        <dbReference type="ARBA" id="ARBA00047690"/>
    </source>
</evidence>
<dbReference type="STRING" id="89784.SAMN04489725_102218"/>
<feature type="transmembrane region" description="Helical" evidence="14">
    <location>
        <begin position="225"/>
        <end position="246"/>
    </location>
</feature>
<dbReference type="AlphaFoldDB" id="A0A1H2RAM3"/>
<comment type="catalytic activity">
    <reaction evidence="13 14">
        <text>heme b + (2E,6E)-farnesyl diphosphate + H2O = Fe(II)-heme o + diphosphate</text>
        <dbReference type="Rhea" id="RHEA:28070"/>
        <dbReference type="ChEBI" id="CHEBI:15377"/>
        <dbReference type="ChEBI" id="CHEBI:33019"/>
        <dbReference type="ChEBI" id="CHEBI:60344"/>
        <dbReference type="ChEBI" id="CHEBI:60530"/>
        <dbReference type="ChEBI" id="CHEBI:175763"/>
        <dbReference type="EC" id="2.5.1.141"/>
    </reaction>
</comment>
<dbReference type="NCBIfam" id="NF003349">
    <property type="entry name" value="PRK04375.1-2"/>
    <property type="match status" value="1"/>
</dbReference>
<feature type="transmembrane region" description="Helical" evidence="14">
    <location>
        <begin position="107"/>
        <end position="125"/>
    </location>
</feature>
<evidence type="ECO:0000256" key="10">
    <source>
        <dbReference type="ARBA" id="ARBA00030253"/>
    </source>
</evidence>
<dbReference type="UniPathway" id="UPA00834">
    <property type="reaction ID" value="UER00712"/>
</dbReference>
<keyword evidence="8 14" id="KW-0350">Heme biosynthesis</keyword>
<dbReference type="PANTHER" id="PTHR43448:SF7">
    <property type="entry name" value="4-HYDROXYBENZOATE SOLANESYLTRANSFERASE"/>
    <property type="match status" value="1"/>
</dbReference>
<dbReference type="GO" id="GO:0048034">
    <property type="term" value="P:heme O biosynthetic process"/>
    <property type="evidence" value="ECO:0007669"/>
    <property type="project" value="UniProtKB-UniRule"/>
</dbReference>
<keyword evidence="6 14" id="KW-0812">Transmembrane</keyword>
<evidence type="ECO:0000256" key="8">
    <source>
        <dbReference type="ARBA" id="ARBA00023133"/>
    </source>
</evidence>
<feature type="transmembrane region" description="Helical" evidence="14">
    <location>
        <begin position="286"/>
        <end position="306"/>
    </location>
</feature>
<dbReference type="InterPro" id="IPR044878">
    <property type="entry name" value="UbiA_sf"/>
</dbReference>
<gene>
    <name evidence="14" type="primary">ctaB</name>
    <name evidence="15" type="ORF">SAMN04489725_102218</name>
</gene>
<proteinExistence type="inferred from homology"/>
<comment type="pathway">
    <text evidence="2 14">Porphyrin-containing compound metabolism; heme O biosynthesis; heme O from protoheme: step 1/1.</text>
</comment>
<name>A0A1H2RAM3_9BACL</name>
<dbReference type="CDD" id="cd13957">
    <property type="entry name" value="PT_UbiA_Cox10"/>
    <property type="match status" value="1"/>
</dbReference>
<evidence type="ECO:0000256" key="11">
    <source>
        <dbReference type="ARBA" id="ARBA00040810"/>
    </source>
</evidence>
<evidence type="ECO:0000256" key="14">
    <source>
        <dbReference type="HAMAP-Rule" id="MF_00154"/>
    </source>
</evidence>
<keyword evidence="16" id="KW-1185">Reference proteome</keyword>
<evidence type="ECO:0000256" key="3">
    <source>
        <dbReference type="ARBA" id="ARBA00012292"/>
    </source>
</evidence>
<dbReference type="Pfam" id="PF01040">
    <property type="entry name" value="UbiA"/>
    <property type="match status" value="1"/>
</dbReference>
<evidence type="ECO:0000313" key="15">
    <source>
        <dbReference type="EMBL" id="SDW15904.1"/>
    </source>
</evidence>
<comment type="miscellaneous">
    <text evidence="14">Carbon 2 of the heme B porphyrin ring is defined according to the Fischer nomenclature.</text>
</comment>
<comment type="function">
    <text evidence="14">Converts heme B (protoheme IX) to heme O by substitution of the vinyl group on carbon 2 of heme B porphyrin ring with a hydroxyethyl farnesyl side group.</text>
</comment>
<feature type="transmembrane region" description="Helical" evidence="14">
    <location>
        <begin position="252"/>
        <end position="274"/>
    </location>
</feature>
<feature type="transmembrane region" description="Helical" evidence="14">
    <location>
        <begin position="156"/>
        <end position="175"/>
    </location>
</feature>
<evidence type="ECO:0000256" key="9">
    <source>
        <dbReference type="ARBA" id="ARBA00023136"/>
    </source>
</evidence>
<reference evidence="16" key="1">
    <citation type="submission" date="2016-10" db="EMBL/GenBank/DDBJ databases">
        <authorList>
            <person name="Varghese N."/>
        </authorList>
    </citation>
    <scope>NUCLEOTIDE SEQUENCE [LARGE SCALE GENOMIC DNA]</scope>
    <source>
        <strain evidence="16">DSM 12489</strain>
    </source>
</reference>
<sequence>MSISHANQASKMDVSKVARAVSVAKAYLTLTKPRIAVLLLFTAFAAMIVAGHGVPSVSKAILGLLGLGLSAGGAAAINMWYDRDIDAIMTRTSKRPLPAGMMTPRKALIFGLGLGVLSILLLALTVNWISAALAGAGYVYYAVIYTMLLKRRTPQNIVIGGGAGAFPPLAGWAVITGHLSAMAWLMFAVILLWTPSHFWGLALYKNEDYTRAGVPMMPVIKGARSTKFQMVAYAVALFAASLALTPVMHAKLLYLVAASVLGLAFLCVNVRLLAEPDTKCAWAKRTFFASLLYLPAIFTIMAICALV</sequence>
<dbReference type="PROSITE" id="PS00943">
    <property type="entry name" value="UBIA"/>
    <property type="match status" value="1"/>
</dbReference>
<comment type="subcellular location">
    <subcellularLocation>
        <location evidence="1 14">Cell membrane</location>
        <topology evidence="1 14">Multi-pass membrane protein</topology>
    </subcellularLocation>
</comment>
<evidence type="ECO:0000256" key="5">
    <source>
        <dbReference type="ARBA" id="ARBA00022679"/>
    </source>
</evidence>
<evidence type="ECO:0000256" key="6">
    <source>
        <dbReference type="ARBA" id="ARBA00022692"/>
    </source>
</evidence>
<dbReference type="Proteomes" id="UP000182589">
    <property type="component" value="Unassembled WGS sequence"/>
</dbReference>
<evidence type="ECO:0000256" key="4">
    <source>
        <dbReference type="ARBA" id="ARBA00022475"/>
    </source>
</evidence>
<keyword evidence="7 14" id="KW-1133">Transmembrane helix</keyword>
<comment type="subunit">
    <text evidence="14">Interacts with CtaA.</text>
</comment>
<dbReference type="EMBL" id="FNOJ01000002">
    <property type="protein sequence ID" value="SDW15904.1"/>
    <property type="molecule type" value="Genomic_DNA"/>
</dbReference>
<evidence type="ECO:0000256" key="2">
    <source>
        <dbReference type="ARBA" id="ARBA00004919"/>
    </source>
</evidence>
<accession>A0A1H2RAM3</accession>
<dbReference type="RefSeq" id="WP_074691584.1">
    <property type="nucleotide sequence ID" value="NZ_FNOJ01000002.1"/>
</dbReference>
<evidence type="ECO:0000313" key="16">
    <source>
        <dbReference type="Proteomes" id="UP000182589"/>
    </source>
</evidence>
<organism evidence="15 16">
    <name type="scientific">Alicyclobacillus hesperidum</name>
    <dbReference type="NCBI Taxonomy" id="89784"/>
    <lineage>
        <taxon>Bacteria</taxon>
        <taxon>Bacillati</taxon>
        <taxon>Bacillota</taxon>
        <taxon>Bacilli</taxon>
        <taxon>Bacillales</taxon>
        <taxon>Alicyclobacillaceae</taxon>
        <taxon>Alicyclobacillus</taxon>
    </lineage>
</organism>
<evidence type="ECO:0000256" key="7">
    <source>
        <dbReference type="ARBA" id="ARBA00022989"/>
    </source>
</evidence>
<dbReference type="NCBIfam" id="TIGR01473">
    <property type="entry name" value="cyoE_ctaB"/>
    <property type="match status" value="1"/>
</dbReference>
<dbReference type="InterPro" id="IPR030470">
    <property type="entry name" value="UbiA_prenylTrfase_CS"/>
</dbReference>